<dbReference type="SUPFAM" id="SSF140931">
    <property type="entry name" value="Fic-like"/>
    <property type="match status" value="1"/>
</dbReference>
<dbReference type="PIRSF" id="PIRSF038925">
    <property type="entry name" value="AMP-prot_trans"/>
    <property type="match status" value="1"/>
</dbReference>
<dbReference type="InterPro" id="IPR036390">
    <property type="entry name" value="WH_DNA-bd_sf"/>
</dbReference>
<dbReference type="SUPFAM" id="SSF46785">
    <property type="entry name" value="Winged helix' DNA-binding domain"/>
    <property type="match status" value="1"/>
</dbReference>
<organism evidence="5 6">
    <name type="scientific">Acidovorax kalamii</name>
    <dbReference type="NCBI Taxonomy" id="2004485"/>
    <lineage>
        <taxon>Bacteria</taxon>
        <taxon>Pseudomonadati</taxon>
        <taxon>Pseudomonadota</taxon>
        <taxon>Betaproteobacteria</taxon>
        <taxon>Burkholderiales</taxon>
        <taxon>Comamonadaceae</taxon>
        <taxon>Acidovorax</taxon>
    </lineage>
</organism>
<dbReference type="Gene3D" id="1.10.3290.10">
    <property type="entry name" value="Fido-like domain"/>
    <property type="match status" value="1"/>
</dbReference>
<dbReference type="Pfam" id="PF13784">
    <property type="entry name" value="Fic_N"/>
    <property type="match status" value="1"/>
</dbReference>
<dbReference type="Pfam" id="PF02661">
    <property type="entry name" value="Fic"/>
    <property type="match status" value="1"/>
</dbReference>
<feature type="binding site" evidence="1">
    <location>
        <position position="67"/>
    </location>
    <ligand>
        <name>ATP</name>
        <dbReference type="ChEBI" id="CHEBI:30616"/>
    </ligand>
</feature>
<dbReference type="InterPro" id="IPR026287">
    <property type="entry name" value="SoFic-like"/>
</dbReference>
<keyword evidence="1" id="KW-0067">ATP-binding</keyword>
<feature type="binding site" evidence="3">
    <location>
        <begin position="201"/>
        <end position="208"/>
    </location>
    <ligand>
        <name>ATP</name>
        <dbReference type="ChEBI" id="CHEBI:30616"/>
    </ligand>
</feature>
<protein>
    <submittedName>
        <fullName evidence="5">Addiction module protein</fullName>
    </submittedName>
</protein>
<keyword evidence="1" id="KW-0547">Nucleotide-binding</keyword>
<evidence type="ECO:0000313" key="6">
    <source>
        <dbReference type="Proteomes" id="UP000215441"/>
    </source>
</evidence>
<keyword evidence="6" id="KW-1185">Reference proteome</keyword>
<dbReference type="Pfam" id="PF21248">
    <property type="entry name" value="SoFic-like_C"/>
    <property type="match status" value="1"/>
</dbReference>
<dbReference type="InterPro" id="IPR048770">
    <property type="entry name" value="SoFic-like_C"/>
</dbReference>
<accession>A0A235EPB3</accession>
<dbReference type="InterPro" id="IPR003812">
    <property type="entry name" value="Fido"/>
</dbReference>
<dbReference type="PROSITE" id="PS51459">
    <property type="entry name" value="FIDO"/>
    <property type="match status" value="1"/>
</dbReference>
<sequence>MTLQPSYSIPKLPPLGVDFQTPELLRALVAAHRHLAELKGCAASIPNQAILINTLALQEAKASSEVESYVTTQDELFQADLHIAEWVSPAAKEVSRYREALRHGFDRMREQQGILGNGTLIALFQLLKNSSETFRTGGGTVLKNEKTGATVFVPPQDSSQVQAHMQALEQFVNDDSASDLDPIIKMALIHHQFESIHPFSDGNGRIGRILCVLYLVRTGLLDTPVLYLSRYINQYKGDYYRLLQEVRDAEGDPAAIAASWQAWVVFMLNAVAQTARQAVQLVGGMRDLMVETKRRMRTDTPKLYSQDLLNNLFRHPYTRIEFVQNDLGITRQTAARYLRQLAQAGLVQEHSQGKHLYFINAPLVELLVRGERG</sequence>
<evidence type="ECO:0000256" key="3">
    <source>
        <dbReference type="PIRSR" id="PIRSR640198-2"/>
    </source>
</evidence>
<evidence type="ECO:0000259" key="4">
    <source>
        <dbReference type="PROSITE" id="PS51459"/>
    </source>
</evidence>
<dbReference type="PANTHER" id="PTHR13504:SF35">
    <property type="entry name" value="PROTEIN ADENYLYLTRANSFERASE SOFIC"/>
    <property type="match status" value="1"/>
</dbReference>
<dbReference type="Proteomes" id="UP000215441">
    <property type="component" value="Unassembled WGS sequence"/>
</dbReference>
<dbReference type="EMBL" id="NOIG01000006">
    <property type="protein sequence ID" value="OYD50265.1"/>
    <property type="molecule type" value="Genomic_DNA"/>
</dbReference>
<feature type="domain" description="Fido" evidence="4">
    <location>
        <begin position="115"/>
        <end position="269"/>
    </location>
</feature>
<dbReference type="GO" id="GO:0005524">
    <property type="term" value="F:ATP binding"/>
    <property type="evidence" value="ECO:0007669"/>
    <property type="project" value="UniProtKB-KW"/>
</dbReference>
<dbReference type="RefSeq" id="WP_094288811.1">
    <property type="nucleotide sequence ID" value="NZ_NOIG01000006.1"/>
</dbReference>
<comment type="caution">
    <text evidence="5">The sequence shown here is derived from an EMBL/GenBank/DDBJ whole genome shotgun (WGS) entry which is preliminary data.</text>
</comment>
<feature type="binding site" evidence="1">
    <location>
        <position position="197"/>
    </location>
    <ligand>
        <name>ATP</name>
        <dbReference type="ChEBI" id="CHEBI:30616"/>
    </ligand>
</feature>
<feature type="active site" evidence="2">
    <location>
        <position position="197"/>
    </location>
</feature>
<name>A0A235EPB3_9BURK</name>
<proteinExistence type="predicted"/>
<dbReference type="InterPro" id="IPR036597">
    <property type="entry name" value="Fido-like_dom_sf"/>
</dbReference>
<feature type="binding site" evidence="1">
    <location>
        <position position="239"/>
    </location>
    <ligand>
        <name>ATP</name>
        <dbReference type="ChEBI" id="CHEBI:30616"/>
    </ligand>
</feature>
<dbReference type="PANTHER" id="PTHR13504">
    <property type="entry name" value="FIDO DOMAIN-CONTAINING PROTEIN DDB_G0283145"/>
    <property type="match status" value="1"/>
</dbReference>
<feature type="binding site" evidence="1">
    <location>
        <begin position="202"/>
        <end position="208"/>
    </location>
    <ligand>
        <name>ATP</name>
        <dbReference type="ChEBI" id="CHEBI:30616"/>
    </ligand>
</feature>
<reference evidence="5 6" key="1">
    <citation type="submission" date="2017-07" db="EMBL/GenBank/DDBJ databases">
        <title>Acidovorax KNDSW TSA 6 genome sequence and assembly.</title>
        <authorList>
            <person name="Mayilraj S."/>
        </authorList>
    </citation>
    <scope>NUCLEOTIDE SEQUENCE [LARGE SCALE GENOMIC DNA]</scope>
    <source>
        <strain evidence="5 6">KNDSW-TSA6</strain>
    </source>
</reference>
<dbReference type="InterPro" id="IPR025758">
    <property type="entry name" value="Fic/DOC_N"/>
</dbReference>
<gene>
    <name evidence="5" type="ORF">CBY09_09365</name>
</gene>
<feature type="binding site" evidence="3">
    <location>
        <begin position="239"/>
        <end position="240"/>
    </location>
    <ligand>
        <name>ATP</name>
        <dbReference type="ChEBI" id="CHEBI:30616"/>
    </ligand>
</feature>
<dbReference type="InterPro" id="IPR040198">
    <property type="entry name" value="Fido_containing"/>
</dbReference>
<evidence type="ECO:0000256" key="2">
    <source>
        <dbReference type="PIRSR" id="PIRSR640198-1"/>
    </source>
</evidence>
<dbReference type="Gene3D" id="1.10.10.10">
    <property type="entry name" value="Winged helix-like DNA-binding domain superfamily/Winged helix DNA-binding domain"/>
    <property type="match status" value="1"/>
</dbReference>
<dbReference type="OrthoDB" id="9813719at2"/>
<dbReference type="InterPro" id="IPR036388">
    <property type="entry name" value="WH-like_DNA-bd_sf"/>
</dbReference>
<evidence type="ECO:0000313" key="5">
    <source>
        <dbReference type="EMBL" id="OYD50265.1"/>
    </source>
</evidence>
<evidence type="ECO:0000256" key="1">
    <source>
        <dbReference type="PIRSR" id="PIRSR038925-1"/>
    </source>
</evidence>
<dbReference type="AlphaFoldDB" id="A0A235EPB3"/>